<comment type="caution">
    <text evidence="2">The sequence shown here is derived from an EMBL/GenBank/DDBJ whole genome shotgun (WGS) entry which is preliminary data.</text>
</comment>
<dbReference type="AlphaFoldDB" id="X0ZB29"/>
<keyword evidence="1" id="KW-0175">Coiled coil</keyword>
<reference evidence="2" key="1">
    <citation type="journal article" date="2014" name="Front. Microbiol.">
        <title>High frequency of phylogenetically diverse reductive dehalogenase-homologous genes in deep subseafloor sedimentary metagenomes.</title>
        <authorList>
            <person name="Kawai M."/>
            <person name="Futagami T."/>
            <person name="Toyoda A."/>
            <person name="Takaki Y."/>
            <person name="Nishi S."/>
            <person name="Hori S."/>
            <person name="Arai W."/>
            <person name="Tsubouchi T."/>
            <person name="Morono Y."/>
            <person name="Uchiyama I."/>
            <person name="Ito T."/>
            <person name="Fujiyama A."/>
            <person name="Inagaki F."/>
            <person name="Takami H."/>
        </authorList>
    </citation>
    <scope>NUCLEOTIDE SEQUENCE</scope>
    <source>
        <strain evidence="2">Expedition CK06-06</strain>
    </source>
</reference>
<dbReference type="EMBL" id="BART01006595">
    <property type="protein sequence ID" value="GAG66409.1"/>
    <property type="molecule type" value="Genomic_DNA"/>
</dbReference>
<accession>X0ZB29</accession>
<gene>
    <name evidence="2" type="ORF">S01H4_15047</name>
</gene>
<evidence type="ECO:0000313" key="2">
    <source>
        <dbReference type="EMBL" id="GAG66409.1"/>
    </source>
</evidence>
<protein>
    <submittedName>
        <fullName evidence="2">Uncharacterized protein</fullName>
    </submittedName>
</protein>
<organism evidence="2">
    <name type="scientific">marine sediment metagenome</name>
    <dbReference type="NCBI Taxonomy" id="412755"/>
    <lineage>
        <taxon>unclassified sequences</taxon>
        <taxon>metagenomes</taxon>
        <taxon>ecological metagenomes</taxon>
    </lineage>
</organism>
<proteinExistence type="predicted"/>
<feature type="coiled-coil region" evidence="1">
    <location>
        <begin position="41"/>
        <end position="70"/>
    </location>
</feature>
<sequence length="79" mass="9325">MERRGVEKVVIDEPIKKLQSWDSMQQQKRELLFRKLHKLKKEKLKYALEAANAARKMAQAEIEAEITIDQLENPEIDFS</sequence>
<evidence type="ECO:0000256" key="1">
    <source>
        <dbReference type="SAM" id="Coils"/>
    </source>
</evidence>
<name>X0ZB29_9ZZZZ</name>
<feature type="non-terminal residue" evidence="2">
    <location>
        <position position="79"/>
    </location>
</feature>